<organism evidence="6 7">
    <name type="scientific">Azospirillum thiophilum</name>
    <dbReference type="NCBI Taxonomy" id="528244"/>
    <lineage>
        <taxon>Bacteria</taxon>
        <taxon>Pseudomonadati</taxon>
        <taxon>Pseudomonadota</taxon>
        <taxon>Alphaproteobacteria</taxon>
        <taxon>Rhodospirillales</taxon>
        <taxon>Azospirillaceae</taxon>
        <taxon>Azospirillum</taxon>
    </lineage>
</organism>
<dbReference type="PANTHER" id="PTHR30244">
    <property type="entry name" value="TRANSAMINASE"/>
    <property type="match status" value="1"/>
</dbReference>
<dbReference type="PIRSF" id="PIRSF000390">
    <property type="entry name" value="PLP_StrS"/>
    <property type="match status" value="1"/>
</dbReference>
<dbReference type="InterPro" id="IPR000653">
    <property type="entry name" value="DegT/StrS_aminotransferase"/>
</dbReference>
<dbReference type="PANTHER" id="PTHR30244:SF36">
    <property type="entry name" value="3-OXO-GLUCOSE-6-PHOSPHATE:GLUTAMATE AMINOTRANSFERASE"/>
    <property type="match status" value="1"/>
</dbReference>
<name>A0AAC8W5H3_9PROT</name>
<dbReference type="KEGG" id="ati:AL072_31605"/>
<evidence type="ECO:0000256" key="4">
    <source>
        <dbReference type="PIRSR" id="PIRSR000390-2"/>
    </source>
</evidence>
<dbReference type="GO" id="GO:0008483">
    <property type="term" value="F:transaminase activity"/>
    <property type="evidence" value="ECO:0007669"/>
    <property type="project" value="TreeGrafter"/>
</dbReference>
<dbReference type="Proteomes" id="UP000069935">
    <property type="component" value="Chromosome 7"/>
</dbReference>
<feature type="active site" description="Proton acceptor" evidence="3">
    <location>
        <position position="198"/>
    </location>
</feature>
<accession>A0AAC8W5H3</accession>
<evidence type="ECO:0000256" key="3">
    <source>
        <dbReference type="PIRSR" id="PIRSR000390-1"/>
    </source>
</evidence>
<dbReference type="Gene3D" id="3.90.1150.10">
    <property type="entry name" value="Aspartate Aminotransferase, domain 1"/>
    <property type="match status" value="1"/>
</dbReference>
<feature type="modified residue" description="N6-(pyridoxal phosphate)lysine" evidence="4">
    <location>
        <position position="198"/>
    </location>
</feature>
<dbReference type="GO" id="GO:0030170">
    <property type="term" value="F:pyridoxal phosphate binding"/>
    <property type="evidence" value="ECO:0007669"/>
    <property type="project" value="TreeGrafter"/>
</dbReference>
<evidence type="ECO:0000313" key="6">
    <source>
        <dbReference type="EMBL" id="ALG75514.1"/>
    </source>
</evidence>
<reference evidence="7" key="1">
    <citation type="submission" date="2015-08" db="EMBL/GenBank/DDBJ databases">
        <title>Complete Genome Sequence of Azospirillum thiophilum BV-S.</title>
        <authorList>
            <person name="Fomenkov A."/>
            <person name="Vincze T."/>
            <person name="Grabovich M."/>
            <person name="Dubinina G."/>
            <person name="Orlova M."/>
            <person name="Belousova E."/>
            <person name="Roberts R.J."/>
        </authorList>
    </citation>
    <scope>NUCLEOTIDE SEQUENCE [LARGE SCALE GENOMIC DNA]</scope>
    <source>
        <strain evidence="7">BV-S</strain>
    </source>
</reference>
<evidence type="ECO:0000313" key="7">
    <source>
        <dbReference type="Proteomes" id="UP000069935"/>
    </source>
</evidence>
<dbReference type="InterPro" id="IPR015422">
    <property type="entry name" value="PyrdxlP-dep_Trfase_small"/>
</dbReference>
<dbReference type="InterPro" id="IPR015421">
    <property type="entry name" value="PyrdxlP-dep_Trfase_major"/>
</dbReference>
<evidence type="ECO:0000256" key="5">
    <source>
        <dbReference type="RuleBase" id="RU004508"/>
    </source>
</evidence>
<dbReference type="SUPFAM" id="SSF53383">
    <property type="entry name" value="PLP-dependent transferases"/>
    <property type="match status" value="1"/>
</dbReference>
<dbReference type="InterPro" id="IPR015424">
    <property type="entry name" value="PyrdxlP-dep_Trfase"/>
</dbReference>
<proteinExistence type="inferred from homology"/>
<dbReference type="RefSeq" id="WP_045585414.1">
    <property type="nucleotide sequence ID" value="NZ_CP012407.1"/>
</dbReference>
<dbReference type="Gene3D" id="3.40.640.10">
    <property type="entry name" value="Type I PLP-dependent aspartate aminotransferase-like (Major domain)"/>
    <property type="match status" value="1"/>
</dbReference>
<dbReference type="Pfam" id="PF01041">
    <property type="entry name" value="DegT_DnrJ_EryC1"/>
    <property type="match status" value="1"/>
</dbReference>
<dbReference type="AlphaFoldDB" id="A0AAC8W5H3"/>
<gene>
    <name evidence="6" type="ORF">AL072_31605</name>
</gene>
<dbReference type="CDD" id="cd00616">
    <property type="entry name" value="AHBA_syn"/>
    <property type="match status" value="1"/>
</dbReference>
<keyword evidence="1 4" id="KW-0663">Pyridoxal phosphate</keyword>
<comment type="similarity">
    <text evidence="2 5">Belongs to the DegT/DnrJ/EryC1 family.</text>
</comment>
<evidence type="ECO:0000256" key="2">
    <source>
        <dbReference type="ARBA" id="ARBA00037999"/>
    </source>
</evidence>
<protein>
    <submittedName>
        <fullName evidence="6">Erythromycin biosynthesis sensory transduction protein eryC1</fullName>
    </submittedName>
</protein>
<sequence length="380" mass="40307">MHAPIAQTNPGAWCQAHRDEIEDAVRRVIDSGWYILGREVTAFEAEFAAFAGEAGTGGLHAVGVANGTDALVLALESVGIGPGAAVVTVSHTAVATVAAIEMAGATPILVDVDEAHGLDPAALEAALAAPPPGTPPIRAIVPVHLYGQPVDLDAVMAIADRHGLTVVEDMAQAHGALWRSRPVGSFGAAASYSFYPTKNLGALGDGGALVTRDAAIAERTRSLRQYGWRERYISDMVGRNSRLDELQAAILRVGLRHLPGWNERRRAIAAAYDRGLAGLPVTLPVRRPGATHVFHQYVVELDDRDAVADRLRGHGIGTGVHYPAPVHLQPAYRNRIPLGAGSLARTERLAGRVLSLPMHPFLTDDEVERVIQAMAMALNA</sequence>
<keyword evidence="7" id="KW-1185">Reference proteome</keyword>
<reference evidence="6 7" key="2">
    <citation type="journal article" date="2016" name="Genome Announc.">
        <title>Complete Genome Sequence of a Strain of Azospirillum thiophilum Isolated from a Sulfide Spring.</title>
        <authorList>
            <person name="Fomenkov A."/>
            <person name="Vincze T."/>
            <person name="Grabovich M."/>
            <person name="Anton B.P."/>
            <person name="Dubinina G."/>
            <person name="Orlova M."/>
            <person name="Belousova E."/>
            <person name="Roberts R.J."/>
        </authorList>
    </citation>
    <scope>NUCLEOTIDE SEQUENCE [LARGE SCALE GENOMIC DNA]</scope>
    <source>
        <strain evidence="6 7">BV-S</strain>
    </source>
</reference>
<dbReference type="EMBL" id="CP012407">
    <property type="protein sequence ID" value="ALG75514.1"/>
    <property type="molecule type" value="Genomic_DNA"/>
</dbReference>
<dbReference type="GO" id="GO:0000271">
    <property type="term" value="P:polysaccharide biosynthetic process"/>
    <property type="evidence" value="ECO:0007669"/>
    <property type="project" value="TreeGrafter"/>
</dbReference>
<evidence type="ECO:0000256" key="1">
    <source>
        <dbReference type="ARBA" id="ARBA00022898"/>
    </source>
</evidence>